<comment type="caution">
    <text evidence="3">The sequence shown here is derived from an EMBL/GenBank/DDBJ whole genome shotgun (WGS) entry which is preliminary data.</text>
</comment>
<name>A0A0F9V6Q9_9ZZZZ</name>
<dbReference type="GO" id="GO:0016020">
    <property type="term" value="C:membrane"/>
    <property type="evidence" value="ECO:0007669"/>
    <property type="project" value="TreeGrafter"/>
</dbReference>
<sequence length="238" mass="25946">MTSITLLPGWAMATATMEPLRGALQERLPQTRVDCHGLPAMQMSSIEPDLAQLADELAPGVLVGWSLGGTLALQLMRRFPERFCAVVTLASNASFVCRKTWPDAMPAETFKTFYNDFRDEPEQILKRFASLVTQGSEQARQLRKTLKFDDAGHEQRLHALALLGVLDSRAMLARGTVPLLHCLAGRDALVPAAVAKPLAELDPGATVVVHPQASHALPLEQPLWVAEQIAGFVQARHA</sequence>
<organism evidence="3">
    <name type="scientific">marine sediment metagenome</name>
    <dbReference type="NCBI Taxonomy" id="412755"/>
    <lineage>
        <taxon>unclassified sequences</taxon>
        <taxon>metagenomes</taxon>
        <taxon>ecological metagenomes</taxon>
    </lineage>
</organism>
<protein>
    <recommendedName>
        <fullName evidence="2">AB hydrolase-1 domain-containing protein</fullName>
    </recommendedName>
</protein>
<evidence type="ECO:0000256" key="1">
    <source>
        <dbReference type="ARBA" id="ARBA00022801"/>
    </source>
</evidence>
<dbReference type="AlphaFoldDB" id="A0A0F9V6Q9"/>
<evidence type="ECO:0000259" key="2">
    <source>
        <dbReference type="Pfam" id="PF12697"/>
    </source>
</evidence>
<reference evidence="3" key="1">
    <citation type="journal article" date="2015" name="Nature">
        <title>Complex archaea that bridge the gap between prokaryotes and eukaryotes.</title>
        <authorList>
            <person name="Spang A."/>
            <person name="Saw J.H."/>
            <person name="Jorgensen S.L."/>
            <person name="Zaremba-Niedzwiedzka K."/>
            <person name="Martijn J."/>
            <person name="Lind A.E."/>
            <person name="van Eijk R."/>
            <person name="Schleper C."/>
            <person name="Guy L."/>
            <person name="Ettema T.J."/>
        </authorList>
    </citation>
    <scope>NUCLEOTIDE SEQUENCE</scope>
</reference>
<gene>
    <name evidence="3" type="ORF">LCGC14_0178990</name>
</gene>
<dbReference type="PANTHER" id="PTHR43798">
    <property type="entry name" value="MONOACYLGLYCEROL LIPASE"/>
    <property type="match status" value="1"/>
</dbReference>
<dbReference type="EMBL" id="LAZR01000071">
    <property type="protein sequence ID" value="KKN95372.1"/>
    <property type="molecule type" value="Genomic_DNA"/>
</dbReference>
<keyword evidence="1" id="KW-0378">Hydrolase</keyword>
<dbReference type="InterPro" id="IPR050266">
    <property type="entry name" value="AB_hydrolase_sf"/>
</dbReference>
<dbReference type="GO" id="GO:0016787">
    <property type="term" value="F:hydrolase activity"/>
    <property type="evidence" value="ECO:0007669"/>
    <property type="project" value="UniProtKB-KW"/>
</dbReference>
<proteinExistence type="predicted"/>
<dbReference type="Gene3D" id="3.40.50.1820">
    <property type="entry name" value="alpha/beta hydrolase"/>
    <property type="match status" value="1"/>
</dbReference>
<dbReference type="InterPro" id="IPR029058">
    <property type="entry name" value="AB_hydrolase_fold"/>
</dbReference>
<dbReference type="PANTHER" id="PTHR43798:SF31">
    <property type="entry name" value="AB HYDROLASE SUPERFAMILY PROTEIN YCLE"/>
    <property type="match status" value="1"/>
</dbReference>
<dbReference type="InterPro" id="IPR000073">
    <property type="entry name" value="AB_hydrolase_1"/>
</dbReference>
<feature type="domain" description="AB hydrolase-1" evidence="2">
    <location>
        <begin position="6"/>
        <end position="227"/>
    </location>
</feature>
<evidence type="ECO:0000313" key="3">
    <source>
        <dbReference type="EMBL" id="KKN95372.1"/>
    </source>
</evidence>
<accession>A0A0F9V6Q9</accession>
<dbReference type="SUPFAM" id="SSF53474">
    <property type="entry name" value="alpha/beta-Hydrolases"/>
    <property type="match status" value="1"/>
</dbReference>
<dbReference type="Pfam" id="PF12697">
    <property type="entry name" value="Abhydrolase_6"/>
    <property type="match status" value="1"/>
</dbReference>